<reference evidence="1" key="2">
    <citation type="submission" date="2020-11" db="EMBL/GenBank/DDBJ databases">
        <authorList>
            <person name="McCartney M.A."/>
            <person name="Auch B."/>
            <person name="Kono T."/>
            <person name="Mallez S."/>
            <person name="Becker A."/>
            <person name="Gohl D.M."/>
            <person name="Silverstein K.A.T."/>
            <person name="Koren S."/>
            <person name="Bechman K.B."/>
            <person name="Herman A."/>
            <person name="Abrahante J.E."/>
            <person name="Garbe J."/>
        </authorList>
    </citation>
    <scope>NUCLEOTIDE SEQUENCE</scope>
    <source>
        <strain evidence="1">Duluth1</strain>
        <tissue evidence="1">Whole animal</tissue>
    </source>
</reference>
<accession>A0A9D4R838</accession>
<dbReference type="AlphaFoldDB" id="A0A9D4R838"/>
<protein>
    <submittedName>
        <fullName evidence="1">Uncharacterized protein</fullName>
    </submittedName>
</protein>
<dbReference type="EMBL" id="JAIWYP010000003">
    <property type="protein sequence ID" value="KAH3858569.1"/>
    <property type="molecule type" value="Genomic_DNA"/>
</dbReference>
<reference evidence="1" key="1">
    <citation type="journal article" date="2019" name="bioRxiv">
        <title>The Genome of the Zebra Mussel, Dreissena polymorpha: A Resource for Invasive Species Research.</title>
        <authorList>
            <person name="McCartney M.A."/>
            <person name="Auch B."/>
            <person name="Kono T."/>
            <person name="Mallez S."/>
            <person name="Zhang Y."/>
            <person name="Obille A."/>
            <person name="Becker A."/>
            <person name="Abrahante J.E."/>
            <person name="Garbe J."/>
            <person name="Badalamenti J.P."/>
            <person name="Herman A."/>
            <person name="Mangelson H."/>
            <person name="Liachko I."/>
            <person name="Sullivan S."/>
            <person name="Sone E.D."/>
            <person name="Koren S."/>
            <person name="Silverstein K.A.T."/>
            <person name="Beckman K.B."/>
            <person name="Gohl D.M."/>
        </authorList>
    </citation>
    <scope>NUCLEOTIDE SEQUENCE</scope>
    <source>
        <strain evidence="1">Duluth1</strain>
        <tissue evidence="1">Whole animal</tissue>
    </source>
</reference>
<gene>
    <name evidence="1" type="ORF">DPMN_101197</name>
</gene>
<dbReference type="PANTHER" id="PTHR46312">
    <property type="entry name" value="NACHT DOMAIN-CONTAINING PROTEIN"/>
    <property type="match status" value="1"/>
</dbReference>
<dbReference type="Proteomes" id="UP000828390">
    <property type="component" value="Unassembled WGS sequence"/>
</dbReference>
<comment type="caution">
    <text evidence="1">The sequence shown here is derived from an EMBL/GenBank/DDBJ whole genome shotgun (WGS) entry which is preliminary data.</text>
</comment>
<keyword evidence="2" id="KW-1185">Reference proteome</keyword>
<dbReference type="PANTHER" id="PTHR46312:SF2">
    <property type="entry name" value="NUCLEOTIDE-BINDING OLIGOMERIZATION DOMAIN-CONTAINING PROTEIN 2-LIKE"/>
    <property type="match status" value="1"/>
</dbReference>
<evidence type="ECO:0000313" key="2">
    <source>
        <dbReference type="Proteomes" id="UP000828390"/>
    </source>
</evidence>
<evidence type="ECO:0000313" key="1">
    <source>
        <dbReference type="EMBL" id="KAH3858569.1"/>
    </source>
</evidence>
<sequence length="295" mass="34044">MIEERIIDLVYAVTERDEAYLLLSKLVQTERCLVVQDGLDEWWDPEGKLAQPILISCYSQCTILTTTRPWKLTDERIKKSQIVSLFELKGIRYPYILCKNVLDSSGGFTLETFDDFQNCIEENGLDDILLSPMLLSLIVCSWLDGLRLTRSICEVYIVLIDGLFKKASDGQSYFTQPTSRCFQNTRYFHQNMEHFLAISKTAFLMMFSAELEQSLVISDQQLAQYLPQEHKEFALKTGILSERKSICRTYQRSTCSFIHKSMQDFFAAVHIAYNSADLGFVSRYMTEHSDVIFGN</sequence>
<proteinExistence type="predicted"/>
<organism evidence="1 2">
    <name type="scientific">Dreissena polymorpha</name>
    <name type="common">Zebra mussel</name>
    <name type="synonym">Mytilus polymorpha</name>
    <dbReference type="NCBI Taxonomy" id="45954"/>
    <lineage>
        <taxon>Eukaryota</taxon>
        <taxon>Metazoa</taxon>
        <taxon>Spiralia</taxon>
        <taxon>Lophotrochozoa</taxon>
        <taxon>Mollusca</taxon>
        <taxon>Bivalvia</taxon>
        <taxon>Autobranchia</taxon>
        <taxon>Heteroconchia</taxon>
        <taxon>Euheterodonta</taxon>
        <taxon>Imparidentia</taxon>
        <taxon>Neoheterodontei</taxon>
        <taxon>Myida</taxon>
        <taxon>Dreissenoidea</taxon>
        <taxon>Dreissenidae</taxon>
        <taxon>Dreissena</taxon>
    </lineage>
</organism>
<name>A0A9D4R838_DREPO</name>